<gene>
    <name evidence="1" type="ORF">MSG28_009663</name>
</gene>
<evidence type="ECO:0000313" key="2">
    <source>
        <dbReference type="Proteomes" id="UP001064048"/>
    </source>
</evidence>
<dbReference type="EMBL" id="CM046116">
    <property type="protein sequence ID" value="KAI8421673.1"/>
    <property type="molecule type" value="Genomic_DNA"/>
</dbReference>
<evidence type="ECO:0000313" key="1">
    <source>
        <dbReference type="EMBL" id="KAI8421673.1"/>
    </source>
</evidence>
<keyword evidence="2" id="KW-1185">Reference proteome</keyword>
<name>A0ACC0JBZ8_CHOFU</name>
<comment type="caution">
    <text evidence="1">The sequence shown here is derived from an EMBL/GenBank/DDBJ whole genome shotgun (WGS) entry which is preliminary data.</text>
</comment>
<organism evidence="1 2">
    <name type="scientific">Choristoneura fumiferana</name>
    <name type="common">Spruce budworm moth</name>
    <name type="synonym">Archips fumiferana</name>
    <dbReference type="NCBI Taxonomy" id="7141"/>
    <lineage>
        <taxon>Eukaryota</taxon>
        <taxon>Metazoa</taxon>
        <taxon>Ecdysozoa</taxon>
        <taxon>Arthropoda</taxon>
        <taxon>Hexapoda</taxon>
        <taxon>Insecta</taxon>
        <taxon>Pterygota</taxon>
        <taxon>Neoptera</taxon>
        <taxon>Endopterygota</taxon>
        <taxon>Lepidoptera</taxon>
        <taxon>Glossata</taxon>
        <taxon>Ditrysia</taxon>
        <taxon>Tortricoidea</taxon>
        <taxon>Tortricidae</taxon>
        <taxon>Tortricinae</taxon>
        <taxon>Choristoneura</taxon>
    </lineage>
</organism>
<dbReference type="Proteomes" id="UP001064048">
    <property type="component" value="Chromosome 16"/>
</dbReference>
<reference evidence="1 2" key="1">
    <citation type="journal article" date="2022" name="Genome Biol. Evol.">
        <title>The Spruce Budworm Genome: Reconstructing the Evolutionary History of Antifreeze Proteins.</title>
        <authorList>
            <person name="Beliveau C."/>
            <person name="Gagne P."/>
            <person name="Picq S."/>
            <person name="Vernygora O."/>
            <person name="Keeling C.I."/>
            <person name="Pinkney K."/>
            <person name="Doucet D."/>
            <person name="Wen F."/>
            <person name="Johnston J.S."/>
            <person name="Maaroufi H."/>
            <person name="Boyle B."/>
            <person name="Laroche J."/>
            <person name="Dewar K."/>
            <person name="Juretic N."/>
            <person name="Blackburn G."/>
            <person name="Nisole A."/>
            <person name="Brunet B."/>
            <person name="Brandao M."/>
            <person name="Lumley L."/>
            <person name="Duan J."/>
            <person name="Quan G."/>
            <person name="Lucarotti C.J."/>
            <person name="Roe A.D."/>
            <person name="Sperling F.A.H."/>
            <person name="Levesque R.C."/>
            <person name="Cusson M."/>
        </authorList>
    </citation>
    <scope>NUCLEOTIDE SEQUENCE [LARGE SCALE GENOMIC DNA]</scope>
    <source>
        <strain evidence="1">Glfc:IPQL:Cfum</strain>
    </source>
</reference>
<accession>A0ACC0JBZ8</accession>
<protein>
    <submittedName>
        <fullName evidence="1">Uncharacterized protein</fullName>
    </submittedName>
</protein>
<proteinExistence type="predicted"/>
<sequence>MTSEALSNDQIFLASCEELLKDRYTEKDEEYMKVFNAEPSMPPIVESWWVSNSRGRRNDRRPYGRRGHDNRGHDHRRGYDNRNYGHQSNRPRY</sequence>